<geneLocation type="plasmid" evidence="7">
    <name>p19321-P03</name>
</geneLocation>
<evidence type="ECO:0000313" key="6">
    <source>
        <dbReference type="EMBL" id="ADA80036.1"/>
    </source>
</evidence>
<dbReference type="EMBL" id="CP002147">
    <property type="protein sequence ID" value="ADM29187.1"/>
    <property type="molecule type" value="Genomic_DNA"/>
</dbReference>
<reference evidence="7" key="3">
    <citation type="journal article" date="2010" name="J. Clin. Microbiol.">
        <title>Complete nucleotide sequence analysis of plasmids in strains of Staphylococcus aureus clone USA300 reveals a high level of identity among isolates with closely related core genome sequences.</title>
        <authorList>
            <person name="Kennedy A.D."/>
            <person name="Porcella S.F."/>
            <person name="Martens C."/>
            <person name="Whitney A.R."/>
            <person name="Braughton K.R."/>
            <person name="Chen L."/>
            <person name="Craig C.T."/>
            <person name="Tenover F.C."/>
            <person name="Kreiswirth B.N."/>
            <person name="Musser J.M."/>
            <person name="Deleo F.R."/>
        </authorList>
    </citation>
    <scope>NUCLEOTIDE SEQUENCE</scope>
    <source>
        <strain evidence="7">19321</strain>
        <plasmid evidence="7">p19321-P03</plasmid>
    </source>
</reference>
<dbReference type="EMBL" id="KF831356">
    <property type="protein sequence ID" value="AIU96737.1"/>
    <property type="molecule type" value="Genomic_DNA"/>
</dbReference>
<evidence type="ECO:0000313" key="2">
    <source>
        <dbReference type="EMBL" id="ACZ68535.1"/>
    </source>
</evidence>
<evidence type="ECO:0000313" key="4">
    <source>
        <dbReference type="EMBL" id="ADA61245.1"/>
    </source>
</evidence>
<protein>
    <submittedName>
        <fullName evidence="4">Uncharacterized protein</fullName>
    </submittedName>
</protein>
<proteinExistence type="predicted"/>
<dbReference type="EMBL" id="GQ900416">
    <property type="protein sequence ID" value="ACZ68535.1"/>
    <property type="molecule type" value="Genomic_DNA"/>
</dbReference>
<gene>
    <name evidence="4" type="ORF">SAP012A_005</name>
    <name evidence="1" type="ORF">SAP038A_006</name>
    <name evidence="5" type="ORF">SAP048A_012</name>
    <name evidence="2" type="ORF">SAP060A_014</name>
    <name evidence="3" type="ORF">SAP074A_006</name>
    <name evidence="6" type="ORF">SAP097A_026</name>
    <name evidence="7" type="ORF">SUO_0028p2</name>
</gene>
<reference evidence="8" key="5">
    <citation type="journal article" date="2014" name="PLoS ONE">
        <title>Beyond the Chromosome: The Prevalence of Unique Extra-Chromosomal Bacteriophages with Integrated Virulence Genes in Pathogenic Staphylococcus aureus.</title>
        <authorList>
            <person name="Utter B."/>
            <person name="Deutsch D.R."/>
            <person name="Schuch R."/>
            <person name="Winer B.Y."/>
            <person name="Verratti K."/>
            <person name="Bishop-Lilly K."/>
            <person name="Sozhamannan S."/>
            <person name="Fischetti V.A."/>
        </authorList>
    </citation>
    <scope>NUCLEOTIDE SEQUENCE</scope>
    <source>
        <strain evidence="8">A960649</strain>
        <plasmid evidence="8">pBU108b</plasmid>
    </source>
</reference>
<dbReference type="EMBL" id="GQ900377">
    <property type="protein sequence ID" value="ADA61245.1"/>
    <property type="molecule type" value="Genomic_DNA"/>
</dbReference>
<accession>D2J5W4</accession>
<organism evidence="4">
    <name type="scientific">Staphylococcus aureus</name>
    <dbReference type="NCBI Taxonomy" id="1280"/>
    <lineage>
        <taxon>Bacteria</taxon>
        <taxon>Bacillati</taxon>
        <taxon>Bacillota</taxon>
        <taxon>Bacilli</taxon>
        <taxon>Bacillales</taxon>
        <taxon>Staphylococcaceae</taxon>
        <taxon>Staphylococcus</taxon>
    </lineage>
</organism>
<dbReference type="AlphaFoldDB" id="D2J5W4"/>
<geneLocation type="plasmid" evidence="5">
    <name>SAP048A</name>
</geneLocation>
<dbReference type="EMBL" id="GQ900398">
    <property type="protein sequence ID" value="ACZ58911.1"/>
    <property type="molecule type" value="Genomic_DNA"/>
</dbReference>
<geneLocation type="plasmid" evidence="8">
    <name>pBU108b</name>
</geneLocation>
<dbReference type="EMBL" id="GQ900447">
    <property type="protein sequence ID" value="ADA80036.1"/>
    <property type="molecule type" value="Genomic_DNA"/>
</dbReference>
<geneLocation type="plasmid" evidence="6">
    <name>pSK67</name>
</geneLocation>
<evidence type="ECO:0000313" key="7">
    <source>
        <dbReference type="EMBL" id="ADM29187.1"/>
    </source>
</evidence>
<sequence length="41" mass="5104">MYKAYMRCKLFKHYDELHKVIFRENKGTVVKLKKVYQQEIP</sequence>
<reference evidence="8" key="4">
    <citation type="submission" date="2013-10" db="EMBL/GenBank/DDBJ databases">
        <authorList>
            <person name="Utter B.D."/>
            <person name="Schuch R."/>
            <person name="Winer B.Y."/>
            <person name="Verratti K."/>
            <person name="Bishop-Lilly K."/>
            <person name="Sozhamannan S."/>
            <person name="Fischetti V.A."/>
        </authorList>
    </citation>
    <scope>NUCLEOTIDE SEQUENCE</scope>
    <source>
        <strain evidence="8">A960649</strain>
        <plasmid evidence="8">pBU108b</plasmid>
    </source>
</reference>
<geneLocation type="plasmid" evidence="3">
    <name>SAP074A</name>
</geneLocation>
<reference evidence="4" key="1">
    <citation type="submission" date="2009-08" db="EMBL/GenBank/DDBJ databases">
        <authorList>
            <person name="Gill J."/>
            <person name="Borman J."/>
            <person name="Shetty J."/>
            <person name="Hostetler J."/>
            <person name="Durkin S."/>
            <person name="Montgomery B."/>
        </authorList>
    </citation>
    <scope>NUCLEOTIDE SEQUENCE</scope>
    <source>
        <strain evidence="3">433</strain>
        <strain evidence="2">502A</strain>
        <strain evidence="4">CDC31</strain>
        <strain evidence="5">NE 3809</strain>
        <strain evidence="6">SK1027</strain>
        <strain evidence="1">WL6N</strain>
        <plasmid evidence="6">pSK67</plasmid>
        <plasmid evidence="1">pWBG744</plasmid>
        <plasmid evidence="4">SAP012A</plasmid>
        <plasmid evidence="5">SAP048A</plasmid>
        <plasmid evidence="2">SAP060A</plasmid>
        <plasmid evidence="3">SAP074A</plasmid>
    </source>
</reference>
<evidence type="ECO:0000313" key="1">
    <source>
        <dbReference type="EMBL" id="ACZ58911.1"/>
    </source>
</evidence>
<evidence type="ECO:0000313" key="5">
    <source>
        <dbReference type="EMBL" id="ADA61867.1"/>
    </source>
</evidence>
<name>D2J5W4_STAAU</name>
<reference evidence="4" key="2">
    <citation type="submission" date="2009-12" db="EMBL/GenBank/DDBJ databases">
        <authorList>
            <person name="Summers A.O."/>
            <person name="Shearer J."/>
            <person name="Wireman J."/>
        </authorList>
    </citation>
    <scope>NUCLEOTIDE SEQUENCE</scope>
    <source>
        <strain evidence="3">433</strain>
        <strain evidence="2">502A</strain>
        <strain evidence="4">CDC31</strain>
        <strain evidence="5">NE 3809</strain>
        <strain evidence="6">SK1027</strain>
        <strain evidence="1">WL6N</strain>
        <plasmid evidence="6">pSK67</plasmid>
        <plasmid evidence="1">pWBG744</plasmid>
        <plasmid evidence="4">SAP012A</plasmid>
        <plasmid evidence="5">SAP048A</plasmid>
        <plasmid evidence="2">SAP060A</plasmid>
        <plasmid evidence="3">SAP074A</plasmid>
    </source>
</reference>
<dbReference type="EMBL" id="GQ900426">
    <property type="protein sequence ID" value="ACZ68798.1"/>
    <property type="molecule type" value="Genomic_DNA"/>
</dbReference>
<geneLocation type="plasmid" evidence="1">
    <name>pWBG744</name>
</geneLocation>
<evidence type="ECO:0000313" key="3">
    <source>
        <dbReference type="EMBL" id="ACZ68798.1"/>
    </source>
</evidence>
<geneLocation type="plasmid" evidence="2">
    <name>SAP060A</name>
</geneLocation>
<keyword evidence="4" id="KW-0614">Plasmid</keyword>
<evidence type="ECO:0000313" key="8">
    <source>
        <dbReference type="EMBL" id="AIU96737.1"/>
    </source>
</evidence>
<dbReference type="EMBL" id="GQ900406">
    <property type="protein sequence ID" value="ADA61867.1"/>
    <property type="molecule type" value="Genomic_DNA"/>
</dbReference>
<geneLocation type="plasmid" evidence="4">
    <name>SAP012A</name>
</geneLocation>